<dbReference type="Pfam" id="PF24883">
    <property type="entry name" value="NPHP3_N"/>
    <property type="match status" value="1"/>
</dbReference>
<sequence length="409" mass="46649">EILKWIFQFELPNRHKRVCTDRVGGVGNWIFETLEFVNWEANGSTYPNILFCYGNPGVGKTFTSSLVIDTLISRHGNDNVGVFYLYCDYLTPEIKTATDLMGALLKGVLGGLPGLHEEIIQEFDKSKKHMGRTLGLEEIEKMLKAALASFRRNFICIDALDEFPVENRPALLRSLENIIQDSPGTRIFLTGRRNIRDEVVRFFAGALQIISIEPTKQDISIYITQRLAQDKITHTAIDDKLEEEIMSIIPQTISEIFLLVALTIDQVLLEETISKRRNRLREMRKGRSLEGVYKGMLERVRDKSGSTSKLGLEVLMWLSHSERPLHADELCYALGIVIESADHDRDNVPQIEALSKYCQGLVVVEKQTSTVRLMHLTLQKYLRDHPSLFERTHSLIAETCLTHLNFQCV</sequence>
<evidence type="ECO:0000259" key="2">
    <source>
        <dbReference type="Pfam" id="PF22939"/>
    </source>
</evidence>
<gene>
    <name evidence="4" type="ORF">L873DRAFT_1644294</name>
</gene>
<keyword evidence="1" id="KW-0677">Repeat</keyword>
<dbReference type="SUPFAM" id="SSF52540">
    <property type="entry name" value="P-loop containing nucleoside triphosphate hydrolases"/>
    <property type="match status" value="1"/>
</dbReference>
<dbReference type="PANTHER" id="PTHR10039:SF15">
    <property type="entry name" value="NACHT DOMAIN-CONTAINING PROTEIN"/>
    <property type="match status" value="1"/>
</dbReference>
<dbReference type="Gene3D" id="3.40.50.300">
    <property type="entry name" value="P-loop containing nucleotide triphosphate hydrolases"/>
    <property type="match status" value="1"/>
</dbReference>
<feature type="domain" description="Nephrocystin 3-like N-terminal" evidence="3">
    <location>
        <begin position="25"/>
        <end position="192"/>
    </location>
</feature>
<dbReference type="STRING" id="1336337.A0A3N4ISD5"/>
<dbReference type="AlphaFoldDB" id="A0A3N4ISD5"/>
<evidence type="ECO:0000313" key="5">
    <source>
        <dbReference type="Proteomes" id="UP000276215"/>
    </source>
</evidence>
<organism evidence="4 5">
    <name type="scientific">Choiromyces venosus 120613-1</name>
    <dbReference type="NCBI Taxonomy" id="1336337"/>
    <lineage>
        <taxon>Eukaryota</taxon>
        <taxon>Fungi</taxon>
        <taxon>Dikarya</taxon>
        <taxon>Ascomycota</taxon>
        <taxon>Pezizomycotina</taxon>
        <taxon>Pezizomycetes</taxon>
        <taxon>Pezizales</taxon>
        <taxon>Tuberaceae</taxon>
        <taxon>Choiromyces</taxon>
    </lineage>
</organism>
<feature type="non-terminal residue" evidence="4">
    <location>
        <position position="1"/>
    </location>
</feature>
<evidence type="ECO:0000313" key="4">
    <source>
        <dbReference type="EMBL" id="RPA89072.1"/>
    </source>
</evidence>
<dbReference type="InterPro" id="IPR054471">
    <property type="entry name" value="GPIID_WHD"/>
</dbReference>
<dbReference type="Proteomes" id="UP000276215">
    <property type="component" value="Unassembled WGS sequence"/>
</dbReference>
<name>A0A3N4ISD5_9PEZI</name>
<dbReference type="OrthoDB" id="448455at2759"/>
<dbReference type="PANTHER" id="PTHR10039">
    <property type="entry name" value="AMELOGENIN"/>
    <property type="match status" value="1"/>
</dbReference>
<reference evidence="4 5" key="1">
    <citation type="journal article" date="2018" name="Nat. Ecol. Evol.">
        <title>Pezizomycetes genomes reveal the molecular basis of ectomycorrhizal truffle lifestyle.</title>
        <authorList>
            <person name="Murat C."/>
            <person name="Payen T."/>
            <person name="Noel B."/>
            <person name="Kuo A."/>
            <person name="Morin E."/>
            <person name="Chen J."/>
            <person name="Kohler A."/>
            <person name="Krizsan K."/>
            <person name="Balestrini R."/>
            <person name="Da Silva C."/>
            <person name="Montanini B."/>
            <person name="Hainaut M."/>
            <person name="Levati E."/>
            <person name="Barry K.W."/>
            <person name="Belfiori B."/>
            <person name="Cichocki N."/>
            <person name="Clum A."/>
            <person name="Dockter R.B."/>
            <person name="Fauchery L."/>
            <person name="Guy J."/>
            <person name="Iotti M."/>
            <person name="Le Tacon F."/>
            <person name="Lindquist E.A."/>
            <person name="Lipzen A."/>
            <person name="Malagnac F."/>
            <person name="Mello A."/>
            <person name="Molinier V."/>
            <person name="Miyauchi S."/>
            <person name="Poulain J."/>
            <person name="Riccioni C."/>
            <person name="Rubini A."/>
            <person name="Sitrit Y."/>
            <person name="Splivallo R."/>
            <person name="Traeger S."/>
            <person name="Wang M."/>
            <person name="Zifcakova L."/>
            <person name="Wipf D."/>
            <person name="Zambonelli A."/>
            <person name="Paolocci F."/>
            <person name="Nowrousian M."/>
            <person name="Ottonello S."/>
            <person name="Baldrian P."/>
            <person name="Spatafora J.W."/>
            <person name="Henrissat B."/>
            <person name="Nagy L.G."/>
            <person name="Aury J.M."/>
            <person name="Wincker P."/>
            <person name="Grigoriev I.V."/>
            <person name="Bonfante P."/>
            <person name="Martin F.M."/>
        </authorList>
    </citation>
    <scope>NUCLEOTIDE SEQUENCE [LARGE SCALE GENOMIC DNA]</scope>
    <source>
        <strain evidence="4 5">120613-1</strain>
    </source>
</reference>
<dbReference type="Pfam" id="PF22939">
    <property type="entry name" value="WHD_GPIID"/>
    <property type="match status" value="1"/>
</dbReference>
<evidence type="ECO:0000259" key="3">
    <source>
        <dbReference type="Pfam" id="PF24883"/>
    </source>
</evidence>
<dbReference type="EMBL" id="ML120619">
    <property type="protein sequence ID" value="RPA89072.1"/>
    <property type="molecule type" value="Genomic_DNA"/>
</dbReference>
<accession>A0A3N4ISD5</accession>
<evidence type="ECO:0000256" key="1">
    <source>
        <dbReference type="ARBA" id="ARBA00022737"/>
    </source>
</evidence>
<protein>
    <submittedName>
        <fullName evidence="4">Uncharacterized protein</fullName>
    </submittedName>
</protein>
<proteinExistence type="predicted"/>
<dbReference type="InterPro" id="IPR027417">
    <property type="entry name" value="P-loop_NTPase"/>
</dbReference>
<feature type="domain" description="GPI inositol-deacylase winged helix" evidence="2">
    <location>
        <begin position="309"/>
        <end position="384"/>
    </location>
</feature>
<dbReference type="InterPro" id="IPR056884">
    <property type="entry name" value="NPHP3-like_N"/>
</dbReference>
<feature type="non-terminal residue" evidence="4">
    <location>
        <position position="409"/>
    </location>
</feature>
<keyword evidence="5" id="KW-1185">Reference proteome</keyword>